<feature type="transmembrane region" description="Helical" evidence="4">
    <location>
        <begin position="353"/>
        <end position="371"/>
    </location>
</feature>
<evidence type="ECO:0000256" key="3">
    <source>
        <dbReference type="PROSITE-ProRule" id="PRU00339"/>
    </source>
</evidence>
<dbReference type="EMBL" id="CP048685">
    <property type="protein sequence ID" value="QPJ61293.1"/>
    <property type="molecule type" value="Genomic_DNA"/>
</dbReference>
<dbReference type="AlphaFoldDB" id="A0A7T0FZW9"/>
<feature type="transmembrane region" description="Helical" evidence="4">
    <location>
        <begin position="75"/>
        <end position="96"/>
    </location>
</feature>
<evidence type="ECO:0000256" key="4">
    <source>
        <dbReference type="SAM" id="Phobius"/>
    </source>
</evidence>
<dbReference type="SUPFAM" id="SSF48452">
    <property type="entry name" value="TPR-like"/>
    <property type="match status" value="1"/>
</dbReference>
<feature type="signal peptide" evidence="5">
    <location>
        <begin position="1"/>
        <end position="25"/>
    </location>
</feature>
<feature type="repeat" description="TPR" evidence="3">
    <location>
        <begin position="425"/>
        <end position="458"/>
    </location>
</feature>
<dbReference type="KEGG" id="nli:G3M70_05070"/>
<evidence type="ECO:0000256" key="1">
    <source>
        <dbReference type="ARBA" id="ARBA00022737"/>
    </source>
</evidence>
<dbReference type="InterPro" id="IPR011990">
    <property type="entry name" value="TPR-like_helical_dom_sf"/>
</dbReference>
<dbReference type="Gene3D" id="1.25.40.10">
    <property type="entry name" value="Tetratricopeptide repeat domain"/>
    <property type="match status" value="3"/>
</dbReference>
<feature type="chain" id="PRO_5032731661" evidence="5">
    <location>
        <begin position="26"/>
        <end position="684"/>
    </location>
</feature>
<dbReference type="InterPro" id="IPR052346">
    <property type="entry name" value="O-mannosyl-transferase_TMTC"/>
</dbReference>
<keyword evidence="5" id="KW-0732">Signal</keyword>
<protein>
    <submittedName>
        <fullName evidence="6">Tetratricopeptide repeat protein</fullName>
    </submittedName>
</protein>
<feature type="transmembrane region" description="Helical" evidence="4">
    <location>
        <begin position="143"/>
        <end position="161"/>
    </location>
</feature>
<keyword evidence="4" id="KW-0472">Membrane</keyword>
<feature type="transmembrane region" description="Helical" evidence="4">
    <location>
        <begin position="383"/>
        <end position="401"/>
    </location>
</feature>
<keyword evidence="1" id="KW-0677">Repeat</keyword>
<keyword evidence="2 3" id="KW-0802">TPR repeat</keyword>
<dbReference type="Pfam" id="PF13414">
    <property type="entry name" value="TPR_11"/>
    <property type="match status" value="1"/>
</dbReference>
<dbReference type="Proteomes" id="UP000594688">
    <property type="component" value="Chromosome"/>
</dbReference>
<dbReference type="SMART" id="SM00028">
    <property type="entry name" value="TPR"/>
    <property type="match status" value="7"/>
</dbReference>
<feature type="transmembrane region" description="Helical" evidence="4">
    <location>
        <begin position="297"/>
        <end position="314"/>
    </location>
</feature>
<feature type="repeat" description="TPR" evidence="3">
    <location>
        <begin position="459"/>
        <end position="492"/>
    </location>
</feature>
<reference evidence="6 7" key="1">
    <citation type="submission" date="2020-02" db="EMBL/GenBank/DDBJ databases">
        <title>Genomic and physiological characterization of two novel Nitrospinaceae genera.</title>
        <authorList>
            <person name="Mueller A.J."/>
            <person name="Jung M.-Y."/>
            <person name="Strachan C.R."/>
            <person name="Herbold C.W."/>
            <person name="Kirkegaard R.H."/>
            <person name="Daims H."/>
        </authorList>
    </citation>
    <scope>NUCLEOTIDE SEQUENCE [LARGE SCALE GENOMIC DNA]</scope>
    <source>
        <strain evidence="6">EB</strain>
    </source>
</reference>
<dbReference type="InterPro" id="IPR019734">
    <property type="entry name" value="TPR_rpt"/>
</dbReference>
<evidence type="ECO:0000313" key="7">
    <source>
        <dbReference type="Proteomes" id="UP000594688"/>
    </source>
</evidence>
<sequence length="684" mass="77399">MKKLLPYIVLSLLVAVAYGNTLDHAFQYDDVNQILKKPWVRDTGKISEFLFNPAIRPVVILSFNLNYAISGFEVWSYHIFNILIHIGVVLMLYRLVLLSGKGSVRYGTISPAFKRMAFFAAALFALHPLGTQAVTYISSRSSSLATLFYLITMELFFRGLLGMRESENKLIGKSFLYFGGAATTLLLGVSSKLIIITIPAMIFLYHFYFFSGKSFMDWLKGQARLLLAIGIPFFSYIIYRMMTPEGILPTGKTYMTSDQYLLTQTQVIPFEYFKKMLFPINQSIDVDFPLATDWADWSNYGGIAVLIIFVLIILRTSRAHPWVAFGLAWMGITVLPTSSFVPLHDVAVEHRTYLPLIGFCMAAAGFLEIGIHRMRKVGPGKEIWLLRIAMLVLVLMAGLTVNRNPVWQSDVSLWADAKKKAPRFIRPYSNLGEAYDKLGKYEKAIAEFKAALELNPNYTFALNNLGNVYGKLKQFELAKGYFERVVKLDPNYAPAFYNLGRVQQVLRQIDDALHSYRRAFELKPHFEEALYNYSLLAIQAGQPDKAVEPLQKYIAYYPGNYQGYFGLGNAYLVLRRFDDAIAQFRKTGEIKPDYPLAFINLALAQLQSGKIDDAIVTYNNLLKKSPAIAGVHLNLGLIYSKHRPDNKKALFHFQESLRLDPGQPQAVIIQNAIEELKNASLPVP</sequence>
<organism evidence="6 7">
    <name type="scientific">Candidatus Nitronauta litoralis</name>
    <dbReference type="NCBI Taxonomy" id="2705533"/>
    <lineage>
        <taxon>Bacteria</taxon>
        <taxon>Pseudomonadati</taxon>
        <taxon>Nitrospinota/Tectimicrobiota group</taxon>
        <taxon>Nitrospinota</taxon>
        <taxon>Nitrospinia</taxon>
        <taxon>Nitrospinales</taxon>
        <taxon>Nitrospinaceae</taxon>
        <taxon>Candidatus Nitronauta</taxon>
    </lineage>
</organism>
<evidence type="ECO:0000256" key="2">
    <source>
        <dbReference type="ARBA" id="ARBA00022803"/>
    </source>
</evidence>
<feature type="repeat" description="TPR" evidence="3">
    <location>
        <begin position="493"/>
        <end position="526"/>
    </location>
</feature>
<feature type="transmembrane region" description="Helical" evidence="4">
    <location>
        <begin position="193"/>
        <end position="211"/>
    </location>
</feature>
<dbReference type="Pfam" id="PF13432">
    <property type="entry name" value="TPR_16"/>
    <property type="match status" value="2"/>
</dbReference>
<accession>A0A7T0FZW9</accession>
<feature type="transmembrane region" description="Helical" evidence="4">
    <location>
        <begin position="117"/>
        <end position="137"/>
    </location>
</feature>
<dbReference type="PROSITE" id="PS50005">
    <property type="entry name" value="TPR"/>
    <property type="match status" value="4"/>
</dbReference>
<keyword evidence="4" id="KW-1133">Transmembrane helix</keyword>
<gene>
    <name evidence="6" type="ORF">G3M70_05070</name>
</gene>
<dbReference type="PANTHER" id="PTHR44227">
    <property type="match status" value="1"/>
</dbReference>
<feature type="repeat" description="TPR" evidence="3">
    <location>
        <begin position="561"/>
        <end position="594"/>
    </location>
</feature>
<evidence type="ECO:0000313" key="6">
    <source>
        <dbReference type="EMBL" id="QPJ61293.1"/>
    </source>
</evidence>
<dbReference type="Pfam" id="PF13181">
    <property type="entry name" value="TPR_8"/>
    <property type="match status" value="1"/>
</dbReference>
<evidence type="ECO:0000256" key="5">
    <source>
        <dbReference type="SAM" id="SignalP"/>
    </source>
</evidence>
<name>A0A7T0FZW9_9BACT</name>
<feature type="transmembrane region" description="Helical" evidence="4">
    <location>
        <begin position="321"/>
        <end position="341"/>
    </location>
</feature>
<proteinExistence type="predicted"/>
<feature type="transmembrane region" description="Helical" evidence="4">
    <location>
        <begin position="170"/>
        <end position="187"/>
    </location>
</feature>
<feature type="transmembrane region" description="Helical" evidence="4">
    <location>
        <begin position="223"/>
        <end position="242"/>
    </location>
</feature>
<dbReference type="PANTHER" id="PTHR44227:SF3">
    <property type="entry name" value="PROTEIN O-MANNOSYL-TRANSFERASE TMTC4"/>
    <property type="match status" value="1"/>
</dbReference>
<dbReference type="PROSITE" id="PS50293">
    <property type="entry name" value="TPR_REGION"/>
    <property type="match status" value="2"/>
</dbReference>
<keyword evidence="4" id="KW-0812">Transmembrane</keyword>